<organism evidence="1 2">
    <name type="scientific">Phrynocephalus forsythii</name>
    <dbReference type="NCBI Taxonomy" id="171643"/>
    <lineage>
        <taxon>Eukaryota</taxon>
        <taxon>Metazoa</taxon>
        <taxon>Chordata</taxon>
        <taxon>Craniata</taxon>
        <taxon>Vertebrata</taxon>
        <taxon>Euteleostomi</taxon>
        <taxon>Lepidosauria</taxon>
        <taxon>Squamata</taxon>
        <taxon>Bifurcata</taxon>
        <taxon>Unidentata</taxon>
        <taxon>Episquamata</taxon>
        <taxon>Toxicofera</taxon>
        <taxon>Iguania</taxon>
        <taxon>Acrodonta</taxon>
        <taxon>Agamidae</taxon>
        <taxon>Agaminae</taxon>
        <taxon>Phrynocephalus</taxon>
    </lineage>
</organism>
<comment type="caution">
    <text evidence="1">The sequence shown here is derived from an EMBL/GenBank/DDBJ whole genome shotgun (WGS) entry which is preliminary data.</text>
</comment>
<proteinExistence type="predicted"/>
<keyword evidence="2" id="KW-1185">Reference proteome</keyword>
<gene>
    <name evidence="1" type="ORF">JRQ81_019092</name>
</gene>
<sequence length="115" mass="13184">MESGAKDGTNGFLFVYGHISWASCNQDGLALPFTESMYMTAAEASRDMLWLQKLQKNFGTDEERPVKLMEDYQKFIKLAQRGKINIYTKLIGLRYRYVRSGSLTPEDHPKSPIEL</sequence>
<protein>
    <submittedName>
        <fullName evidence="1">Uncharacterized protein</fullName>
    </submittedName>
</protein>
<dbReference type="AlphaFoldDB" id="A0A9Q1AY64"/>
<evidence type="ECO:0000313" key="1">
    <source>
        <dbReference type="EMBL" id="KAJ7319581.1"/>
    </source>
</evidence>
<name>A0A9Q1AY64_9SAUR</name>
<reference evidence="1" key="1">
    <citation type="journal article" date="2023" name="DNA Res.">
        <title>Chromosome-level genome assembly of Phrynocephalus forsythii using third-generation DNA sequencing and Hi-C analysis.</title>
        <authorList>
            <person name="Qi Y."/>
            <person name="Zhao W."/>
            <person name="Zhao Y."/>
            <person name="Niu C."/>
            <person name="Cao S."/>
            <person name="Zhang Y."/>
        </authorList>
    </citation>
    <scope>NUCLEOTIDE SEQUENCE</scope>
    <source>
        <tissue evidence="1">Muscle</tissue>
    </source>
</reference>
<accession>A0A9Q1AY64</accession>
<dbReference type="Proteomes" id="UP001142489">
    <property type="component" value="Unassembled WGS sequence"/>
</dbReference>
<evidence type="ECO:0000313" key="2">
    <source>
        <dbReference type="Proteomes" id="UP001142489"/>
    </source>
</evidence>
<dbReference type="EMBL" id="JAPFRF010000010">
    <property type="protein sequence ID" value="KAJ7319581.1"/>
    <property type="molecule type" value="Genomic_DNA"/>
</dbReference>
<dbReference type="PROSITE" id="PS51257">
    <property type="entry name" value="PROKAR_LIPOPROTEIN"/>
    <property type="match status" value="1"/>
</dbReference>
<dbReference type="OrthoDB" id="1645289at2759"/>